<sequence>MSKIIHNTDKYFSFHDSLITKCYFENGKLNFEFEYVSCWLNNQDVPAVYTSEGNPKLIIELESMISWTNWEKQIDYTKNFELHLQEIVGIEFLSFKQFDDLGKIILVGEDVEFTFKQFEIIVIPSNLYFYRNLYKDEIQKFQLEEMPKTNLQVNWS</sequence>
<proteinExistence type="predicted"/>
<dbReference type="EMBL" id="NGKB01000003">
    <property type="protein sequence ID" value="RSU16014.1"/>
    <property type="molecule type" value="Genomic_DNA"/>
</dbReference>
<name>A0A430B6R1_9ENTE</name>
<organism evidence="1 2">
    <name type="scientific">Vagococcus carniphilus</name>
    <dbReference type="NCBI Taxonomy" id="218144"/>
    <lineage>
        <taxon>Bacteria</taxon>
        <taxon>Bacillati</taxon>
        <taxon>Bacillota</taxon>
        <taxon>Bacilli</taxon>
        <taxon>Lactobacillales</taxon>
        <taxon>Enterococcaceae</taxon>
        <taxon>Vagococcus</taxon>
    </lineage>
</organism>
<dbReference type="RefSeq" id="WP_126791976.1">
    <property type="nucleotide sequence ID" value="NZ_CP060720.1"/>
</dbReference>
<gene>
    <name evidence="1" type="ORF">CBF28_03425</name>
</gene>
<reference evidence="1 2" key="1">
    <citation type="submission" date="2017-05" db="EMBL/GenBank/DDBJ databases">
        <title>Vagococcus spp. assemblies.</title>
        <authorList>
            <person name="Gulvik C.A."/>
        </authorList>
    </citation>
    <scope>NUCLEOTIDE SEQUENCE [LARGE SCALE GENOMIC DNA]</scope>
    <source>
        <strain evidence="1 2">SS1714</strain>
    </source>
</reference>
<evidence type="ECO:0000313" key="1">
    <source>
        <dbReference type="EMBL" id="RSU16014.1"/>
    </source>
</evidence>
<accession>A0A430B6R1</accession>
<protein>
    <submittedName>
        <fullName evidence="1">Uncharacterized protein</fullName>
    </submittedName>
</protein>
<dbReference type="AlphaFoldDB" id="A0A430B6R1"/>
<dbReference type="Proteomes" id="UP000288028">
    <property type="component" value="Unassembled WGS sequence"/>
</dbReference>
<dbReference type="GeneID" id="95581495"/>
<comment type="caution">
    <text evidence="1">The sequence shown here is derived from an EMBL/GenBank/DDBJ whole genome shotgun (WGS) entry which is preliminary data.</text>
</comment>
<evidence type="ECO:0000313" key="2">
    <source>
        <dbReference type="Proteomes" id="UP000288028"/>
    </source>
</evidence>
<keyword evidence="2" id="KW-1185">Reference proteome</keyword>